<keyword evidence="5" id="KW-1185">Reference proteome</keyword>
<sequence>MKPLEVFIKHLRKESPVTELRKESPVTELRKESPVTELRKESPVSELRKESPVSELRKESPVTELRKESPVSELRKESPVSELRKESPVSELRKESPVTELRKESPVSELRKESPVTELRKESPVSELRKESPVTELRKESPVSELRKESPVTELRKESPVSELRKESPVTELRKESPVTELRKESPVTELRKESPVSELRKESPVTELRKESPVTELRKESPVTELRKESPVTELRKESPVSELRKESPVSELRKESPVSELRKESPVSELRKESPVSELWKESPENEKAGGSASPRQSVRKHLEFEPLSTTALILEHRPANLPAKPAEEAQKHKQQYEEMVAQAKKREMKEAQKRRRQLEERVRLEESIGNAAHTWSQEILPNWNSMHSSKRVRDLWWQGIPPSVRGRVWSIAIGNELNITHELYDICLARAKEKWSASPSSSSTAENDAGDAGSSHADREASLDLIKLDISRTFPSLCIFQQGGPYHDVLHSILGAYTCYRPDVGYVQGMSFIAAVLILNMNTTDAFIAFANLLNKPCQMAFYRVEHSLMLTYFATFEVFFEENLPKLFAHFKSNNLTPDIYLIDWIFTLYSKSLPLDVACRVWDVFCRDGEEFLFRTALGILRFYGDVLMHMDFIHMAQFLTRLPEQISTHTQSHTLFSCIGTINMSCRNRTWTQVESSFLPLCLRSPGSAERPGTFQSCAEALTRHMLVWRLE</sequence>
<name>A0AAE0R9F4_9TELE</name>
<dbReference type="GO" id="GO:0031410">
    <property type="term" value="C:cytoplasmic vesicle"/>
    <property type="evidence" value="ECO:0007669"/>
    <property type="project" value="UniProtKB-ARBA"/>
</dbReference>
<dbReference type="Gene3D" id="1.10.472.80">
    <property type="entry name" value="Ypt/Rab-GAP domain of gyp1p, domain 3"/>
    <property type="match status" value="1"/>
</dbReference>
<feature type="region of interest" description="Disordered" evidence="2">
    <location>
        <begin position="17"/>
        <end position="301"/>
    </location>
</feature>
<gene>
    <name evidence="4" type="ORF">QTP70_026925</name>
</gene>
<evidence type="ECO:0000256" key="2">
    <source>
        <dbReference type="SAM" id="MobiDB-lite"/>
    </source>
</evidence>
<dbReference type="EMBL" id="JAUCMX010000005">
    <property type="protein sequence ID" value="KAK3546550.1"/>
    <property type="molecule type" value="Genomic_DNA"/>
</dbReference>
<feature type="coiled-coil region" evidence="1">
    <location>
        <begin position="329"/>
        <end position="371"/>
    </location>
</feature>
<dbReference type="PROSITE" id="PS50086">
    <property type="entry name" value="TBC_RABGAP"/>
    <property type="match status" value="1"/>
</dbReference>
<keyword evidence="1" id="KW-0175">Coiled coil</keyword>
<evidence type="ECO:0000256" key="1">
    <source>
        <dbReference type="SAM" id="Coils"/>
    </source>
</evidence>
<dbReference type="GO" id="GO:0031267">
    <property type="term" value="F:small GTPase binding"/>
    <property type="evidence" value="ECO:0007669"/>
    <property type="project" value="TreeGrafter"/>
</dbReference>
<evidence type="ECO:0000313" key="5">
    <source>
        <dbReference type="Proteomes" id="UP001274896"/>
    </source>
</evidence>
<organism evidence="4 5">
    <name type="scientific">Hemibagrus guttatus</name>
    <dbReference type="NCBI Taxonomy" id="175788"/>
    <lineage>
        <taxon>Eukaryota</taxon>
        <taxon>Metazoa</taxon>
        <taxon>Chordata</taxon>
        <taxon>Craniata</taxon>
        <taxon>Vertebrata</taxon>
        <taxon>Euteleostomi</taxon>
        <taxon>Actinopterygii</taxon>
        <taxon>Neopterygii</taxon>
        <taxon>Teleostei</taxon>
        <taxon>Ostariophysi</taxon>
        <taxon>Siluriformes</taxon>
        <taxon>Bagridae</taxon>
        <taxon>Hemibagrus</taxon>
    </lineage>
</organism>
<dbReference type="GO" id="GO:0005096">
    <property type="term" value="F:GTPase activator activity"/>
    <property type="evidence" value="ECO:0007669"/>
    <property type="project" value="TreeGrafter"/>
</dbReference>
<dbReference type="Proteomes" id="UP001274896">
    <property type="component" value="Unassembled WGS sequence"/>
</dbReference>
<comment type="caution">
    <text evidence="4">The sequence shown here is derived from an EMBL/GenBank/DDBJ whole genome shotgun (WGS) entry which is preliminary data.</text>
</comment>
<dbReference type="Gene3D" id="1.10.8.270">
    <property type="entry name" value="putative rabgap domain of human tbc1 domain family member 14 like domains"/>
    <property type="match status" value="1"/>
</dbReference>
<dbReference type="GO" id="GO:0005773">
    <property type="term" value="C:vacuole"/>
    <property type="evidence" value="ECO:0007669"/>
    <property type="project" value="UniProtKB-ARBA"/>
</dbReference>
<dbReference type="FunFam" id="1.10.472.80:FF:000006">
    <property type="entry name" value="TBC1 domain family member 14"/>
    <property type="match status" value="1"/>
</dbReference>
<dbReference type="FunFam" id="1.10.8.270:FF:000008">
    <property type="entry name" value="Putative TBC1 domain family member 14"/>
    <property type="match status" value="1"/>
</dbReference>
<dbReference type="FunFam" id="1.10.10.750:FF:000005">
    <property type="entry name" value="TBC1 domain family member 14"/>
    <property type="match status" value="1"/>
</dbReference>
<dbReference type="InterPro" id="IPR035969">
    <property type="entry name" value="Rab-GAP_TBC_sf"/>
</dbReference>
<accession>A0AAE0R9F4</accession>
<dbReference type="SMART" id="SM00164">
    <property type="entry name" value="TBC"/>
    <property type="match status" value="1"/>
</dbReference>
<feature type="domain" description="Rab-GAP TBC" evidence="3">
    <location>
        <begin position="402"/>
        <end position="614"/>
    </location>
</feature>
<dbReference type="SUPFAM" id="SSF47923">
    <property type="entry name" value="Ypt/Rab-GAP domain of gyp1p"/>
    <property type="match status" value="2"/>
</dbReference>
<protein>
    <recommendedName>
        <fullName evidence="3">Rab-GAP TBC domain-containing protein</fullName>
    </recommendedName>
</protein>
<dbReference type="PANTHER" id="PTHR47219">
    <property type="entry name" value="RAB GTPASE-ACTIVATING PROTEIN 1-LIKE"/>
    <property type="match status" value="1"/>
</dbReference>
<dbReference type="InterPro" id="IPR000195">
    <property type="entry name" value="Rab-GAP-TBC_dom"/>
</dbReference>
<dbReference type="InterPro" id="IPR050302">
    <property type="entry name" value="Rab_GAP_TBC_domain"/>
</dbReference>
<proteinExistence type="predicted"/>
<feature type="compositionally biased region" description="Basic and acidic residues" evidence="2">
    <location>
        <begin position="17"/>
        <end position="290"/>
    </location>
</feature>
<dbReference type="Pfam" id="PF00566">
    <property type="entry name" value="RabGAP-TBC"/>
    <property type="match status" value="1"/>
</dbReference>
<dbReference type="Gene3D" id="1.10.10.750">
    <property type="entry name" value="Ypt/Rab-GAP domain of gyp1p, domain 1"/>
    <property type="match status" value="1"/>
</dbReference>
<evidence type="ECO:0000259" key="3">
    <source>
        <dbReference type="PROSITE" id="PS50086"/>
    </source>
</evidence>
<evidence type="ECO:0000313" key="4">
    <source>
        <dbReference type="EMBL" id="KAK3546550.1"/>
    </source>
</evidence>
<dbReference type="AlphaFoldDB" id="A0AAE0R9F4"/>
<dbReference type="PANTHER" id="PTHR47219:SF15">
    <property type="entry name" value="TBC1 DOMAIN FAMILY MEMBER 12 ISOFORM X1"/>
    <property type="match status" value="1"/>
</dbReference>
<reference evidence="4" key="1">
    <citation type="submission" date="2023-06" db="EMBL/GenBank/DDBJ databases">
        <title>Male Hemibagrus guttatus genome.</title>
        <authorList>
            <person name="Bian C."/>
        </authorList>
    </citation>
    <scope>NUCLEOTIDE SEQUENCE</scope>
    <source>
        <strain evidence="4">Male_cb2023</strain>
        <tissue evidence="4">Muscle</tissue>
    </source>
</reference>
<dbReference type="GO" id="GO:0016192">
    <property type="term" value="P:vesicle-mediated transport"/>
    <property type="evidence" value="ECO:0007669"/>
    <property type="project" value="UniProtKB-ARBA"/>
</dbReference>